<reference evidence="8" key="3">
    <citation type="submission" date="2015-06" db="UniProtKB">
        <authorList>
            <consortium name="EnsemblProtists"/>
        </authorList>
    </citation>
    <scope>IDENTIFICATION</scope>
</reference>
<evidence type="ECO:0000256" key="5">
    <source>
        <dbReference type="ARBA" id="ARBA00023329"/>
    </source>
</evidence>
<dbReference type="PANTHER" id="PTHR13364">
    <property type="entry name" value="DEFECTIVE SPERMATOGENESIS PROTEIN 39"/>
    <property type="match status" value="1"/>
</dbReference>
<dbReference type="GO" id="GO:0005769">
    <property type="term" value="C:early endosome"/>
    <property type="evidence" value="ECO:0007669"/>
    <property type="project" value="UniProtKB-SubCell"/>
</dbReference>
<reference evidence="7 9" key="1">
    <citation type="journal article" date="2012" name="Nature">
        <title>Algal genomes reveal evolutionary mosaicism and the fate of nucleomorphs.</title>
        <authorList>
            <consortium name="DOE Joint Genome Institute"/>
            <person name="Curtis B.A."/>
            <person name="Tanifuji G."/>
            <person name="Burki F."/>
            <person name="Gruber A."/>
            <person name="Irimia M."/>
            <person name="Maruyama S."/>
            <person name="Arias M.C."/>
            <person name="Ball S.G."/>
            <person name="Gile G.H."/>
            <person name="Hirakawa Y."/>
            <person name="Hopkins J.F."/>
            <person name="Kuo A."/>
            <person name="Rensing S.A."/>
            <person name="Schmutz J."/>
            <person name="Symeonidi A."/>
            <person name="Elias M."/>
            <person name="Eveleigh R.J."/>
            <person name="Herman E.K."/>
            <person name="Klute M.J."/>
            <person name="Nakayama T."/>
            <person name="Obornik M."/>
            <person name="Reyes-Prieto A."/>
            <person name="Armbrust E.V."/>
            <person name="Aves S.J."/>
            <person name="Beiko R.G."/>
            <person name="Coutinho P."/>
            <person name="Dacks J.B."/>
            <person name="Durnford D.G."/>
            <person name="Fast N.M."/>
            <person name="Green B.R."/>
            <person name="Grisdale C.J."/>
            <person name="Hempel F."/>
            <person name="Henrissat B."/>
            <person name="Hoppner M.P."/>
            <person name="Ishida K."/>
            <person name="Kim E."/>
            <person name="Koreny L."/>
            <person name="Kroth P.G."/>
            <person name="Liu Y."/>
            <person name="Malik S.B."/>
            <person name="Maier U.G."/>
            <person name="McRose D."/>
            <person name="Mock T."/>
            <person name="Neilson J.A."/>
            <person name="Onodera N.T."/>
            <person name="Poole A.M."/>
            <person name="Pritham E.J."/>
            <person name="Richards T.A."/>
            <person name="Rocap G."/>
            <person name="Roy S.W."/>
            <person name="Sarai C."/>
            <person name="Schaack S."/>
            <person name="Shirato S."/>
            <person name="Slamovits C.H."/>
            <person name="Spencer D.F."/>
            <person name="Suzuki S."/>
            <person name="Worden A.Z."/>
            <person name="Zauner S."/>
            <person name="Barry K."/>
            <person name="Bell C."/>
            <person name="Bharti A.K."/>
            <person name="Crow J.A."/>
            <person name="Grimwood J."/>
            <person name="Kramer R."/>
            <person name="Lindquist E."/>
            <person name="Lucas S."/>
            <person name="Salamov A."/>
            <person name="McFadden G.I."/>
            <person name="Lane C.E."/>
            <person name="Keeling P.J."/>
            <person name="Gray M.W."/>
            <person name="Grigoriev I.V."/>
            <person name="Archibald J.M."/>
        </authorList>
    </citation>
    <scope>NUCLEOTIDE SEQUENCE</scope>
    <source>
        <strain evidence="7 9">CCMP2712</strain>
    </source>
</reference>
<evidence type="ECO:0000313" key="9">
    <source>
        <dbReference type="Proteomes" id="UP000011087"/>
    </source>
</evidence>
<evidence type="ECO:0000256" key="3">
    <source>
        <dbReference type="ARBA" id="ARBA00004603"/>
    </source>
</evidence>
<feature type="region of interest" description="Disordered" evidence="6">
    <location>
        <begin position="316"/>
        <end position="344"/>
    </location>
</feature>
<keyword evidence="4" id="KW-0967">Endosome</keyword>
<dbReference type="GeneID" id="17308979"/>
<dbReference type="EMBL" id="JH992973">
    <property type="protein sequence ID" value="EKX52027.1"/>
    <property type="molecule type" value="Genomic_DNA"/>
</dbReference>
<name>L1JUD0_GUITC</name>
<feature type="region of interest" description="Disordered" evidence="6">
    <location>
        <begin position="74"/>
        <end position="108"/>
    </location>
</feature>
<protein>
    <submittedName>
        <fullName evidence="7 8">Uncharacterized protein</fullName>
    </submittedName>
</protein>
<dbReference type="OMA" id="CYCSAYD"/>
<dbReference type="EnsemblProtists" id="EKX52027">
    <property type="protein sequence ID" value="EKX52027"/>
    <property type="gene ID" value="GUITHDRAFT_133783"/>
</dbReference>
<dbReference type="STRING" id="905079.L1JUD0"/>
<keyword evidence="9" id="KW-1185">Reference proteome</keyword>
<comment type="subcellular location">
    <subcellularLocation>
        <location evidence="2">Cytoplasmic vesicle</location>
    </subcellularLocation>
    <subcellularLocation>
        <location evidence="1">Early endosome</location>
    </subcellularLocation>
    <subcellularLocation>
        <location evidence="3">Late endosome</location>
    </subcellularLocation>
</comment>
<dbReference type="KEGG" id="gtt:GUITHDRAFT_133783"/>
<organism evidence="7">
    <name type="scientific">Guillardia theta (strain CCMP2712)</name>
    <name type="common">Cryptophyte</name>
    <dbReference type="NCBI Taxonomy" id="905079"/>
    <lineage>
        <taxon>Eukaryota</taxon>
        <taxon>Cryptophyceae</taxon>
        <taxon>Pyrenomonadales</taxon>
        <taxon>Geminigeraceae</taxon>
        <taxon>Guillardia</taxon>
    </lineage>
</organism>
<reference evidence="9" key="2">
    <citation type="submission" date="2012-11" db="EMBL/GenBank/DDBJ databases">
        <authorList>
            <person name="Kuo A."/>
            <person name="Curtis B.A."/>
            <person name="Tanifuji G."/>
            <person name="Burki F."/>
            <person name="Gruber A."/>
            <person name="Irimia M."/>
            <person name="Maruyama S."/>
            <person name="Arias M.C."/>
            <person name="Ball S.G."/>
            <person name="Gile G.H."/>
            <person name="Hirakawa Y."/>
            <person name="Hopkins J.F."/>
            <person name="Rensing S.A."/>
            <person name="Schmutz J."/>
            <person name="Symeonidi A."/>
            <person name="Elias M."/>
            <person name="Eveleigh R.J."/>
            <person name="Herman E.K."/>
            <person name="Klute M.J."/>
            <person name="Nakayama T."/>
            <person name="Obornik M."/>
            <person name="Reyes-Prieto A."/>
            <person name="Armbrust E.V."/>
            <person name="Aves S.J."/>
            <person name="Beiko R.G."/>
            <person name="Coutinho P."/>
            <person name="Dacks J.B."/>
            <person name="Durnford D.G."/>
            <person name="Fast N.M."/>
            <person name="Green B.R."/>
            <person name="Grisdale C."/>
            <person name="Hempe F."/>
            <person name="Henrissat B."/>
            <person name="Hoppner M.P."/>
            <person name="Ishida K.-I."/>
            <person name="Kim E."/>
            <person name="Koreny L."/>
            <person name="Kroth P.G."/>
            <person name="Liu Y."/>
            <person name="Malik S.-B."/>
            <person name="Maier U.G."/>
            <person name="McRose D."/>
            <person name="Mock T."/>
            <person name="Neilson J.A."/>
            <person name="Onodera N.T."/>
            <person name="Poole A.M."/>
            <person name="Pritham E.J."/>
            <person name="Richards T.A."/>
            <person name="Rocap G."/>
            <person name="Roy S.W."/>
            <person name="Sarai C."/>
            <person name="Schaack S."/>
            <person name="Shirato S."/>
            <person name="Slamovits C.H."/>
            <person name="Spencer D.F."/>
            <person name="Suzuki S."/>
            <person name="Worden A.Z."/>
            <person name="Zauner S."/>
            <person name="Barry K."/>
            <person name="Bell C."/>
            <person name="Bharti A.K."/>
            <person name="Crow J.A."/>
            <person name="Grimwood J."/>
            <person name="Kramer R."/>
            <person name="Lindquist E."/>
            <person name="Lucas S."/>
            <person name="Salamov A."/>
            <person name="McFadden G.I."/>
            <person name="Lane C.E."/>
            <person name="Keeling P.J."/>
            <person name="Gray M.W."/>
            <person name="Grigoriev I.V."/>
            <person name="Archibald J.M."/>
        </authorList>
    </citation>
    <scope>NUCLEOTIDE SEQUENCE</scope>
    <source>
        <strain evidence="9">CCMP2712</strain>
    </source>
</reference>
<feature type="region of interest" description="Disordered" evidence="6">
    <location>
        <begin position="1"/>
        <end position="45"/>
    </location>
</feature>
<dbReference type="RefSeq" id="XP_005839007.1">
    <property type="nucleotide sequence ID" value="XM_005838950.1"/>
</dbReference>
<evidence type="ECO:0000256" key="4">
    <source>
        <dbReference type="ARBA" id="ARBA00022753"/>
    </source>
</evidence>
<proteinExistence type="predicted"/>
<feature type="region of interest" description="Disordered" evidence="6">
    <location>
        <begin position="198"/>
        <end position="225"/>
    </location>
</feature>
<dbReference type="GO" id="GO:0006886">
    <property type="term" value="P:intracellular protein transport"/>
    <property type="evidence" value="ECO:0007669"/>
    <property type="project" value="TreeGrafter"/>
</dbReference>
<feature type="compositionally biased region" description="Gly residues" evidence="6">
    <location>
        <begin position="76"/>
        <end position="87"/>
    </location>
</feature>
<dbReference type="GO" id="GO:0007034">
    <property type="term" value="P:vacuolar transport"/>
    <property type="evidence" value="ECO:0007669"/>
    <property type="project" value="TreeGrafter"/>
</dbReference>
<gene>
    <name evidence="7" type="ORF">GUITHDRAFT_133783</name>
</gene>
<dbReference type="AlphaFoldDB" id="L1JUD0"/>
<dbReference type="InterPro" id="IPR040057">
    <property type="entry name" value="Spe-39"/>
</dbReference>
<dbReference type="eggNOG" id="KOG4677">
    <property type="taxonomic scope" value="Eukaryota"/>
</dbReference>
<evidence type="ECO:0000256" key="2">
    <source>
        <dbReference type="ARBA" id="ARBA00004541"/>
    </source>
</evidence>
<feature type="compositionally biased region" description="Low complexity" evidence="6">
    <location>
        <begin position="8"/>
        <end position="39"/>
    </location>
</feature>
<dbReference type="PaxDb" id="55529-EKX52027"/>
<dbReference type="HOGENOM" id="CLU_334186_0_0_1"/>
<dbReference type="Proteomes" id="UP000011087">
    <property type="component" value="Unassembled WGS sequence"/>
</dbReference>
<evidence type="ECO:0000313" key="7">
    <source>
        <dbReference type="EMBL" id="EKX52027.1"/>
    </source>
</evidence>
<dbReference type="GO" id="GO:0005770">
    <property type="term" value="C:late endosome"/>
    <property type="evidence" value="ECO:0007669"/>
    <property type="project" value="UniProtKB-SubCell"/>
</dbReference>
<keyword evidence="5" id="KW-0968">Cytoplasmic vesicle</keyword>
<dbReference type="OrthoDB" id="9977282at2759"/>
<evidence type="ECO:0000313" key="8">
    <source>
        <dbReference type="EnsemblProtists" id="EKX52027"/>
    </source>
</evidence>
<accession>L1JUD0</accession>
<evidence type="ECO:0000256" key="6">
    <source>
        <dbReference type="SAM" id="MobiDB-lite"/>
    </source>
</evidence>
<feature type="region of interest" description="Disordered" evidence="6">
    <location>
        <begin position="399"/>
        <end position="426"/>
    </location>
</feature>
<feature type="compositionally biased region" description="Polar residues" evidence="6">
    <location>
        <begin position="326"/>
        <end position="341"/>
    </location>
</feature>
<sequence length="855" mass="91340">MADPFDPFGPTATSGSSSSALPPADPFSSSSFSQPTSDPFGGGFDMKASASFSSDPFGFGSAAPAGMDPFASAPMAGGGGGGGGSGGFDPFAGQASSSSDPFGMEFGGSTLTSATPALASQSLQGLDAFGAVPALSNTQNVAMDFGGNSSDPFMSISSSSSNQVAAPTTAFSDPFLEAFGDAPATQTTASAAPTLSSIASSSFDPNPAPAVTAQSSRPPAKSLPVAPAQVGDHINAASDPFAPQPLKQNKAAAFAVQDLFADPAPAAAAPTSTAPAAAIPNVSMDAKTATESSVPKQRAPVPPAQKPVQIDLFSALESETTPKKPVSTQRAQGHGKTTQSKPMSSDMLLSGGGGPLAGQGGVVLEVVKGNMRGSAMWRRLEKLKSIPPSAGLNILKHGNDAPGLEAQARENPTQNIKTGSGKEPDAGAERVTKAIRAADERIFEPLFACRSLQDKRVALDAAIRLTNREIILHIVLWVRETLKHDLFMEELSLRPKAVLVYANYLRDAKRWEQLETFWLAIRNIEVTRYRDRPQLHRNEASTELALCMVVDFASTIPKGSILSGGSHETEVEMISQYCVEWQELIRRQETNLSNLTEVVQIPIWIKFPRKPVIGIPVLELLQYLALYHPNDREENVTSPKGLKKGINVSEKMFWFAAFTSLARAGIWDVVRKATESKSMFSGKTSEKSPIGWRPLFNLAYEYGDPSKDADIRKLAIYFAAHMEDRDEAYTLCVQKGLWEGAIQACVDMRDEDKLIELRVAITESGGEVRSFIQMIDEVYADKRIKWKTDLTGVTPTLMGSKRLASVGGIFKSAFSKAPHHPPGHQQCYRSPFQDQGGVGSIYSRDCRRSWRPGGG</sequence>
<evidence type="ECO:0000256" key="1">
    <source>
        <dbReference type="ARBA" id="ARBA00004412"/>
    </source>
</evidence>
<dbReference type="PANTHER" id="PTHR13364:SF6">
    <property type="entry name" value="SPERMATOGENESIS-DEFECTIVE PROTEIN 39 HOMOLOG"/>
    <property type="match status" value="1"/>
</dbReference>